<evidence type="ECO:0000313" key="4">
    <source>
        <dbReference type="Proteomes" id="UP001396334"/>
    </source>
</evidence>
<feature type="compositionally biased region" description="Basic residues" evidence="1">
    <location>
        <begin position="65"/>
        <end position="82"/>
    </location>
</feature>
<feature type="chain" id="PRO_5046424497" evidence="2">
    <location>
        <begin position="30"/>
        <end position="82"/>
    </location>
</feature>
<reference evidence="3 4" key="1">
    <citation type="journal article" date="2024" name="G3 (Bethesda)">
        <title>Genome assembly of Hibiscus sabdariffa L. provides insights into metabolisms of medicinal natural products.</title>
        <authorList>
            <person name="Kim T."/>
        </authorList>
    </citation>
    <scope>NUCLEOTIDE SEQUENCE [LARGE SCALE GENOMIC DNA]</scope>
    <source>
        <strain evidence="3">TK-2024</strain>
        <tissue evidence="3">Old leaves</tissue>
    </source>
</reference>
<keyword evidence="2" id="KW-0732">Signal</keyword>
<evidence type="ECO:0000256" key="1">
    <source>
        <dbReference type="SAM" id="MobiDB-lite"/>
    </source>
</evidence>
<evidence type="ECO:0000256" key="2">
    <source>
        <dbReference type="SAM" id="SignalP"/>
    </source>
</evidence>
<protein>
    <submittedName>
        <fullName evidence="3">Uncharacterized protein</fullName>
    </submittedName>
</protein>
<dbReference type="PROSITE" id="PS51257">
    <property type="entry name" value="PROKAR_LIPOPROTEIN"/>
    <property type="match status" value="1"/>
</dbReference>
<keyword evidence="4" id="KW-1185">Reference proteome</keyword>
<feature type="signal peptide" evidence="2">
    <location>
        <begin position="1"/>
        <end position="29"/>
    </location>
</feature>
<name>A0ABR2TCK0_9ROSI</name>
<dbReference type="EMBL" id="JBBPBN010000006">
    <property type="protein sequence ID" value="KAK9035174.1"/>
    <property type="molecule type" value="Genomic_DNA"/>
</dbReference>
<comment type="caution">
    <text evidence="3">The sequence shown here is derived from an EMBL/GenBank/DDBJ whole genome shotgun (WGS) entry which is preliminary data.</text>
</comment>
<dbReference type="Proteomes" id="UP001396334">
    <property type="component" value="Unassembled WGS sequence"/>
</dbReference>
<organism evidence="3 4">
    <name type="scientific">Hibiscus sabdariffa</name>
    <name type="common">roselle</name>
    <dbReference type="NCBI Taxonomy" id="183260"/>
    <lineage>
        <taxon>Eukaryota</taxon>
        <taxon>Viridiplantae</taxon>
        <taxon>Streptophyta</taxon>
        <taxon>Embryophyta</taxon>
        <taxon>Tracheophyta</taxon>
        <taxon>Spermatophyta</taxon>
        <taxon>Magnoliopsida</taxon>
        <taxon>eudicotyledons</taxon>
        <taxon>Gunneridae</taxon>
        <taxon>Pentapetalae</taxon>
        <taxon>rosids</taxon>
        <taxon>malvids</taxon>
        <taxon>Malvales</taxon>
        <taxon>Malvaceae</taxon>
        <taxon>Malvoideae</taxon>
        <taxon>Hibiscus</taxon>
    </lineage>
</organism>
<accession>A0ABR2TCK0</accession>
<evidence type="ECO:0000313" key="3">
    <source>
        <dbReference type="EMBL" id="KAK9035174.1"/>
    </source>
</evidence>
<sequence length="82" mass="9297">MKGGAMVVAFILVTLLTSCSWPWVPFVHARIPHFSALKENLIHLSLSRRSAKEDPPKLPSPAPNPRRHQIPPKMHGFSRRRP</sequence>
<gene>
    <name evidence="3" type="ORF">V6N11_077222</name>
</gene>
<feature type="region of interest" description="Disordered" evidence="1">
    <location>
        <begin position="48"/>
        <end position="82"/>
    </location>
</feature>
<proteinExistence type="predicted"/>